<evidence type="ECO:0000313" key="2">
    <source>
        <dbReference type="Proteomes" id="UP000639403"/>
    </source>
</evidence>
<protein>
    <submittedName>
        <fullName evidence="1">Uncharacterized protein</fullName>
    </submittedName>
</protein>
<gene>
    <name evidence="1" type="ORF">IEO21_06381</name>
</gene>
<evidence type="ECO:0000313" key="1">
    <source>
        <dbReference type="EMBL" id="KAF9812098.1"/>
    </source>
</evidence>
<sequence length="143" mass="16147">MSSGTPQTTTFTDDEPSVNIRMNMMNTLVEKLNIVRANHDREILACVWVCGKREVDRNTRMRFYRYLITCYDTAPMPDALYGKNPRVLAESLDPQTFAEAARIPVDADIGGSFIPPFMQEVFQGNPDSWKVARDDLGQLLGSI</sequence>
<proteinExistence type="predicted"/>
<reference evidence="1" key="2">
    <citation type="journal article" name="Front. Microbiol.">
        <title>Degradative Capacity of Two Strains of Rhodonia placenta: From Phenotype to Genotype.</title>
        <authorList>
            <person name="Kolle M."/>
            <person name="Horta M.A.C."/>
            <person name="Nowrousian M."/>
            <person name="Ohm R.A."/>
            <person name="Benz J.P."/>
            <person name="Pilgard A."/>
        </authorList>
    </citation>
    <scope>NUCLEOTIDE SEQUENCE</scope>
    <source>
        <strain evidence="1">FPRL280</strain>
    </source>
</reference>
<comment type="caution">
    <text evidence="1">The sequence shown here is derived from an EMBL/GenBank/DDBJ whole genome shotgun (WGS) entry which is preliminary data.</text>
</comment>
<dbReference type="Proteomes" id="UP000639403">
    <property type="component" value="Unassembled WGS sequence"/>
</dbReference>
<reference evidence="1" key="1">
    <citation type="submission" date="2020-11" db="EMBL/GenBank/DDBJ databases">
        <authorList>
            <person name="Koelle M."/>
            <person name="Horta M.A.C."/>
            <person name="Nowrousian M."/>
            <person name="Ohm R.A."/>
            <person name="Benz P."/>
            <person name="Pilgard A."/>
        </authorList>
    </citation>
    <scope>NUCLEOTIDE SEQUENCE</scope>
    <source>
        <strain evidence="1">FPRL280</strain>
    </source>
</reference>
<name>A0A8H7P053_9APHY</name>
<dbReference type="AlphaFoldDB" id="A0A8H7P053"/>
<organism evidence="1 2">
    <name type="scientific">Rhodonia placenta</name>
    <dbReference type="NCBI Taxonomy" id="104341"/>
    <lineage>
        <taxon>Eukaryota</taxon>
        <taxon>Fungi</taxon>
        <taxon>Dikarya</taxon>
        <taxon>Basidiomycota</taxon>
        <taxon>Agaricomycotina</taxon>
        <taxon>Agaricomycetes</taxon>
        <taxon>Polyporales</taxon>
        <taxon>Adustoporiaceae</taxon>
        <taxon>Rhodonia</taxon>
    </lineage>
</organism>
<dbReference type="EMBL" id="JADOXO010000141">
    <property type="protein sequence ID" value="KAF9812098.1"/>
    <property type="molecule type" value="Genomic_DNA"/>
</dbReference>
<accession>A0A8H7P053</accession>